<evidence type="ECO:0008006" key="3">
    <source>
        <dbReference type="Google" id="ProtNLM"/>
    </source>
</evidence>
<dbReference type="PANTHER" id="PTHR43739:SF5">
    <property type="entry name" value="EXO-ALPHA-SIALIDASE"/>
    <property type="match status" value="1"/>
</dbReference>
<dbReference type="PANTHER" id="PTHR43739">
    <property type="entry name" value="XYLOGLUCANASE (EUROFUNG)"/>
    <property type="match status" value="1"/>
</dbReference>
<dbReference type="Proteomes" id="UP000178951">
    <property type="component" value="Unassembled WGS sequence"/>
</dbReference>
<evidence type="ECO:0000313" key="1">
    <source>
        <dbReference type="EMBL" id="OGC35587.1"/>
    </source>
</evidence>
<reference evidence="1 2" key="1">
    <citation type="journal article" date="2016" name="Nat. Commun.">
        <title>Thousands of microbial genomes shed light on interconnected biogeochemical processes in an aquifer system.</title>
        <authorList>
            <person name="Anantharaman K."/>
            <person name="Brown C.T."/>
            <person name="Hug L.A."/>
            <person name="Sharon I."/>
            <person name="Castelle C.J."/>
            <person name="Probst A.J."/>
            <person name="Thomas B.C."/>
            <person name="Singh A."/>
            <person name="Wilkins M.J."/>
            <person name="Karaoz U."/>
            <person name="Brodie E.L."/>
            <person name="Williams K.H."/>
            <person name="Hubbard S.S."/>
            <person name="Banfield J.F."/>
        </authorList>
    </citation>
    <scope>NUCLEOTIDE SEQUENCE [LARGE SCALE GENOMIC DNA]</scope>
</reference>
<comment type="caution">
    <text evidence="1">The sequence shown here is derived from an EMBL/GenBank/DDBJ whole genome shotgun (WGS) entry which is preliminary data.</text>
</comment>
<proteinExistence type="predicted"/>
<dbReference type="Gene3D" id="2.130.10.10">
    <property type="entry name" value="YVTN repeat-like/Quinoprotein amine dehydrogenase"/>
    <property type="match status" value="2"/>
</dbReference>
<dbReference type="CDD" id="cd15482">
    <property type="entry name" value="Sialidase_non-viral"/>
    <property type="match status" value="1"/>
</dbReference>
<dbReference type="AlphaFoldDB" id="A0A1F4TSI3"/>
<dbReference type="SUPFAM" id="SSF110296">
    <property type="entry name" value="Oligoxyloglucan reducing end-specific cellobiohydrolase"/>
    <property type="match status" value="1"/>
</dbReference>
<organism evidence="1 2">
    <name type="scientific">candidate division WOR-1 bacterium RIFOXYB2_FULL_48_7</name>
    <dbReference type="NCBI Taxonomy" id="1802583"/>
    <lineage>
        <taxon>Bacteria</taxon>
        <taxon>Bacillati</taxon>
        <taxon>Saganbacteria</taxon>
    </lineage>
</organism>
<protein>
    <recommendedName>
        <fullName evidence="3">Sortilin N-terminal domain-containing protein</fullName>
    </recommendedName>
</protein>
<sequence>MGLDFLLEGGDSSYYFSDFFVSTDGGTNWPVSPIPSPDKINKFWQIASLNDSVVYTLGLPAPTGEAVGLIKSLDGGASWSKITTPGTWEYNYFGIAPQDINIIYLIASYILPTQKSTDGGLTWSSFHSNGARPSGPLAVSPISSEVILVVNNNRLQKQTDSTAITVLTAEAVIEKIVFAPSDPNIVYVASRHYCIYKSTDGGDTFTQVVNLRDYIDSH</sequence>
<dbReference type="EMBL" id="MEUF01000024">
    <property type="protein sequence ID" value="OGC35587.1"/>
    <property type="molecule type" value="Genomic_DNA"/>
</dbReference>
<name>A0A1F4TSI3_UNCSA</name>
<dbReference type="GO" id="GO:0010411">
    <property type="term" value="P:xyloglucan metabolic process"/>
    <property type="evidence" value="ECO:0007669"/>
    <property type="project" value="TreeGrafter"/>
</dbReference>
<accession>A0A1F4TSI3</accession>
<dbReference type="InterPro" id="IPR015943">
    <property type="entry name" value="WD40/YVTN_repeat-like_dom_sf"/>
</dbReference>
<dbReference type="InterPro" id="IPR052025">
    <property type="entry name" value="Xyloglucanase_GH74"/>
</dbReference>
<evidence type="ECO:0000313" key="2">
    <source>
        <dbReference type="Proteomes" id="UP000178951"/>
    </source>
</evidence>
<dbReference type="STRING" id="1802583.A2311_05340"/>
<gene>
    <name evidence="1" type="ORF">A2311_05340</name>
</gene>